<gene>
    <name evidence="3" type="ORF">NIES21_10780</name>
</gene>
<dbReference type="Pfam" id="PF09002">
    <property type="entry name" value="Card1_endonuc"/>
    <property type="match status" value="1"/>
</dbReference>
<dbReference type="Proteomes" id="UP000218287">
    <property type="component" value="Chromosome"/>
</dbReference>
<dbReference type="EMBL" id="AP018174">
    <property type="protein sequence ID" value="BAY15263.1"/>
    <property type="molecule type" value="Genomic_DNA"/>
</dbReference>
<evidence type="ECO:0000256" key="1">
    <source>
        <dbReference type="SAM" id="Phobius"/>
    </source>
</evidence>
<dbReference type="AlphaFoldDB" id="A0A1Z4GCJ6"/>
<keyword evidence="4" id="KW-1185">Reference proteome</keyword>
<evidence type="ECO:0000259" key="2">
    <source>
        <dbReference type="Pfam" id="PF09002"/>
    </source>
</evidence>
<dbReference type="GO" id="GO:0003676">
    <property type="term" value="F:nucleic acid binding"/>
    <property type="evidence" value="ECO:0007669"/>
    <property type="project" value="InterPro"/>
</dbReference>
<name>A0A1Z4GCJ6_9CYAN</name>
<sequence length="383" mass="42799">MALQSLNFRNSITKLSFTPGLLAGAITLCCGVTASLLLPASGIRAALVGSTVGAAGVTILRKRQEQDVKQIVETHLESYLGVINGEVITLKNQFQQLQDQVKAPAQIQIAQPQIKPQPVIKAKISSQSSSQSSHADNTQSTNVADLIAWLNTRNVKVESAHEFLPIDDIFDNLAVILGENYTILEPLHYQIIKSLQTGRKFSFNLANSSQKSVSLCTQFCQNLHNQSLLDSYYYDKKQKVIHAAPQIGKAEITQFLNGGWFERFVYKKVTQLLTAQGLQYQYLRNPQIVFQNGDKFELDLLFLVNNELIWIECKSGQQSSSALKSYCERRRKLAVPKEKAFLVGLKLSDVQIASWTELWDITVTNSNDFLKRIRSAVRCSTDS</sequence>
<protein>
    <recommendedName>
        <fullName evidence="2">Card1 endonuclease domain-containing protein</fullName>
    </recommendedName>
</protein>
<dbReference type="InterPro" id="IPR011335">
    <property type="entry name" value="Restrct_endonuc-II-like"/>
</dbReference>
<dbReference type="InterPro" id="IPR015093">
    <property type="entry name" value="Card1_endonucl_dom"/>
</dbReference>
<evidence type="ECO:0000313" key="3">
    <source>
        <dbReference type="EMBL" id="BAY15263.1"/>
    </source>
</evidence>
<keyword evidence="1" id="KW-0472">Membrane</keyword>
<accession>A0A1Z4GCJ6</accession>
<keyword evidence="1" id="KW-1133">Transmembrane helix</keyword>
<feature type="transmembrane region" description="Helical" evidence="1">
    <location>
        <begin position="12"/>
        <end position="37"/>
    </location>
</feature>
<feature type="domain" description="Card1 endonuclease" evidence="2">
    <location>
        <begin position="251"/>
        <end position="322"/>
    </location>
</feature>
<reference evidence="3 4" key="1">
    <citation type="submission" date="2017-06" db="EMBL/GenBank/DDBJ databases">
        <title>Genome sequencing of cyanobaciteial culture collection at National Institute for Environmental Studies (NIES).</title>
        <authorList>
            <person name="Hirose Y."/>
            <person name="Shimura Y."/>
            <person name="Fujisawa T."/>
            <person name="Nakamura Y."/>
            <person name="Kawachi M."/>
        </authorList>
    </citation>
    <scope>NUCLEOTIDE SEQUENCE [LARGE SCALE GENOMIC DNA]</scope>
    <source>
        <strain evidence="3 4">NIES-21</strain>
    </source>
</reference>
<dbReference type="OrthoDB" id="574082at2"/>
<evidence type="ECO:0000313" key="4">
    <source>
        <dbReference type="Proteomes" id="UP000218287"/>
    </source>
</evidence>
<dbReference type="Gene3D" id="3.40.1350.10">
    <property type="match status" value="1"/>
</dbReference>
<proteinExistence type="predicted"/>
<keyword evidence="1" id="KW-0812">Transmembrane</keyword>
<organism evidence="3 4">
    <name type="scientific">Anabaenopsis circularis NIES-21</name>
    <dbReference type="NCBI Taxonomy" id="1085406"/>
    <lineage>
        <taxon>Bacteria</taxon>
        <taxon>Bacillati</taxon>
        <taxon>Cyanobacteriota</taxon>
        <taxon>Cyanophyceae</taxon>
        <taxon>Nostocales</taxon>
        <taxon>Nodulariaceae</taxon>
        <taxon>Anabaenopsis</taxon>
    </lineage>
</organism>
<dbReference type="SUPFAM" id="SSF52980">
    <property type="entry name" value="Restriction endonuclease-like"/>
    <property type="match status" value="1"/>
</dbReference>
<dbReference type="InterPro" id="IPR011856">
    <property type="entry name" value="tRNA_endonuc-like_dom_sf"/>
</dbReference>